<keyword evidence="1" id="KW-1133">Transmembrane helix</keyword>
<name>A0A2M8KTK8_9BACT</name>
<feature type="transmembrane region" description="Helical" evidence="1">
    <location>
        <begin position="49"/>
        <end position="69"/>
    </location>
</feature>
<protein>
    <recommendedName>
        <fullName evidence="4">PrgI family protein</fullName>
    </recommendedName>
</protein>
<sequence length="298" mass="33478">MQQHPIPRQITTFEFKLIGQLTIRQAIYLAIGTALGVAFFFLIPSVLYMNVLIAALPLLIGVGFAFVPVNERPMEIWISNLVKRLTTPTQYYFHKKNKPPQILLGVRLPPKEVLVEYLRAKQQLSAYEENKSKKKDIPLGLEDTTKDKLSSIHKALQGSGIQKLTIEAPQPTRTTPTASPGDSRLSSAFTRTDAFHTSVRPSTLAFTPLSVKPLTMSIHGTVQNENNIPLPHVVVYIKKDGHTVRIMKTNDQGYFENAIPLPKDDYVLEADDPHKKYSFARMNIDPSRPVVQIVGQRN</sequence>
<reference evidence="3" key="1">
    <citation type="submission" date="2017-09" db="EMBL/GenBank/DDBJ databases">
        <title>Depth-based differentiation of microbial function through sediment-hosted aquifers and enrichment of novel symbionts in the deep terrestrial subsurface.</title>
        <authorList>
            <person name="Probst A.J."/>
            <person name="Ladd B."/>
            <person name="Jarett J.K."/>
            <person name="Geller-Mcgrath D.E."/>
            <person name="Sieber C.M.K."/>
            <person name="Emerson J.B."/>
            <person name="Anantharaman K."/>
            <person name="Thomas B.C."/>
            <person name="Malmstrom R."/>
            <person name="Stieglmeier M."/>
            <person name="Klingl A."/>
            <person name="Woyke T."/>
            <person name="Ryan C.M."/>
            <person name="Banfield J.F."/>
        </authorList>
    </citation>
    <scope>NUCLEOTIDE SEQUENCE [LARGE SCALE GENOMIC DNA]</scope>
</reference>
<evidence type="ECO:0000256" key="1">
    <source>
        <dbReference type="SAM" id="Phobius"/>
    </source>
</evidence>
<dbReference type="InterPro" id="IPR008969">
    <property type="entry name" value="CarboxyPept-like_regulatory"/>
</dbReference>
<feature type="transmembrane region" description="Helical" evidence="1">
    <location>
        <begin position="26"/>
        <end position="43"/>
    </location>
</feature>
<dbReference type="SUPFAM" id="SSF49464">
    <property type="entry name" value="Carboxypeptidase regulatory domain-like"/>
    <property type="match status" value="1"/>
</dbReference>
<comment type="caution">
    <text evidence="2">The sequence shown here is derived from an EMBL/GenBank/DDBJ whole genome shotgun (WGS) entry which is preliminary data.</text>
</comment>
<evidence type="ECO:0008006" key="4">
    <source>
        <dbReference type="Google" id="ProtNLM"/>
    </source>
</evidence>
<dbReference type="Proteomes" id="UP000229554">
    <property type="component" value="Unassembled WGS sequence"/>
</dbReference>
<dbReference type="AlphaFoldDB" id="A0A2M8KTK8"/>
<accession>A0A2M8KTK8</accession>
<gene>
    <name evidence="2" type="ORF">COU88_00640</name>
</gene>
<evidence type="ECO:0000313" key="3">
    <source>
        <dbReference type="Proteomes" id="UP000229554"/>
    </source>
</evidence>
<dbReference type="InterPro" id="IPR024414">
    <property type="entry name" value="Uncharacterised_PrgI"/>
</dbReference>
<dbReference type="Pfam" id="PF12666">
    <property type="entry name" value="PrgI"/>
    <property type="match status" value="1"/>
</dbReference>
<dbReference type="EMBL" id="PFED01000026">
    <property type="protein sequence ID" value="PJE63231.1"/>
    <property type="molecule type" value="Genomic_DNA"/>
</dbReference>
<keyword evidence="1" id="KW-0472">Membrane</keyword>
<proteinExistence type="predicted"/>
<organism evidence="2 3">
    <name type="scientific">Candidatus Roizmanbacteria bacterium CG10_big_fil_rev_8_21_14_0_10_39_6</name>
    <dbReference type="NCBI Taxonomy" id="1974853"/>
    <lineage>
        <taxon>Bacteria</taxon>
        <taxon>Candidatus Roizmaniibacteriota</taxon>
    </lineage>
</organism>
<evidence type="ECO:0000313" key="2">
    <source>
        <dbReference type="EMBL" id="PJE63231.1"/>
    </source>
</evidence>
<keyword evidence="1" id="KW-0812">Transmembrane</keyword>